<accession>A0A956LWP3</accession>
<keyword evidence="1" id="KW-0449">Lipoprotein</keyword>
<evidence type="ECO:0000313" key="1">
    <source>
        <dbReference type="EMBL" id="MCA9727095.1"/>
    </source>
</evidence>
<comment type="caution">
    <text evidence="1">The sequence shown here is derived from an EMBL/GenBank/DDBJ whole genome shotgun (WGS) entry which is preliminary data.</text>
</comment>
<reference evidence="1" key="2">
    <citation type="journal article" date="2021" name="Microbiome">
        <title>Successional dynamics and alternative stable states in a saline activated sludge microbial community over 9 years.</title>
        <authorList>
            <person name="Wang Y."/>
            <person name="Ye J."/>
            <person name="Ju F."/>
            <person name="Liu L."/>
            <person name="Boyd J.A."/>
            <person name="Deng Y."/>
            <person name="Parks D.H."/>
            <person name="Jiang X."/>
            <person name="Yin X."/>
            <person name="Woodcroft B.J."/>
            <person name="Tyson G.W."/>
            <person name="Hugenholtz P."/>
            <person name="Polz M.F."/>
            <person name="Zhang T."/>
        </authorList>
    </citation>
    <scope>NUCLEOTIDE SEQUENCE</scope>
    <source>
        <strain evidence="1">HKST-UBA01</strain>
    </source>
</reference>
<dbReference type="Proteomes" id="UP000697710">
    <property type="component" value="Unassembled WGS sequence"/>
</dbReference>
<dbReference type="EMBL" id="JAGQHR010000108">
    <property type="protein sequence ID" value="MCA9727095.1"/>
    <property type="molecule type" value="Genomic_DNA"/>
</dbReference>
<proteinExistence type="predicted"/>
<dbReference type="PROSITE" id="PS51257">
    <property type="entry name" value="PROKAR_LIPOPROTEIN"/>
    <property type="match status" value="1"/>
</dbReference>
<protein>
    <submittedName>
        <fullName evidence="1">Type VI secretion lipoprotein TssJ</fullName>
    </submittedName>
</protein>
<organism evidence="1 2">
    <name type="scientific">Eiseniibacteriota bacterium</name>
    <dbReference type="NCBI Taxonomy" id="2212470"/>
    <lineage>
        <taxon>Bacteria</taxon>
        <taxon>Candidatus Eiseniibacteriota</taxon>
    </lineage>
</organism>
<reference evidence="1" key="1">
    <citation type="submission" date="2020-04" db="EMBL/GenBank/DDBJ databases">
        <authorList>
            <person name="Zhang T."/>
        </authorList>
    </citation>
    <scope>NUCLEOTIDE SEQUENCE</scope>
    <source>
        <strain evidence="1">HKST-UBA01</strain>
    </source>
</reference>
<gene>
    <name evidence="1" type="ORF">KC729_05375</name>
</gene>
<sequence>MMTWGTKRVAGARLLAWAGLGACVLALSACGGSSRLQLSVMRGTSFEHPTYVGVYFLSQESVLDGEPLVDLIDNPDKYTDGVVRKEFVTVYPGDSKSIEVLKPDPRIAWIVVVADFPDTPCARAKQAVKPGSSLALQVDVQDKCIQVSPGK</sequence>
<dbReference type="Gene3D" id="2.60.40.4150">
    <property type="entry name" value="Type VI secretion system, lipoprotein SciN"/>
    <property type="match status" value="1"/>
</dbReference>
<evidence type="ECO:0000313" key="2">
    <source>
        <dbReference type="Proteomes" id="UP000697710"/>
    </source>
</evidence>
<dbReference type="InterPro" id="IPR038706">
    <property type="entry name" value="Type_VI_SciN-like_sf"/>
</dbReference>
<name>A0A956LWP3_UNCEI</name>
<dbReference type="AlphaFoldDB" id="A0A956LWP3"/>